<evidence type="ECO:0000256" key="1">
    <source>
        <dbReference type="SAM" id="MobiDB-lite"/>
    </source>
</evidence>
<reference evidence="2 3" key="1">
    <citation type="journal article" date="2019" name="Int. J. Syst. Evol. Microbiol.">
        <title>The Global Catalogue of Microorganisms (GCM) 10K type strain sequencing project: providing services to taxonomists for standard genome sequencing and annotation.</title>
        <authorList>
            <consortium name="The Broad Institute Genomics Platform"/>
            <consortium name="The Broad Institute Genome Sequencing Center for Infectious Disease"/>
            <person name="Wu L."/>
            <person name="Ma J."/>
        </authorList>
    </citation>
    <scope>NUCLEOTIDE SEQUENCE [LARGE SCALE GENOMIC DNA]</scope>
    <source>
        <strain evidence="2 3">CGMCC 1.12562</strain>
    </source>
</reference>
<dbReference type="Pfam" id="PF04244">
    <property type="entry name" value="DPRP"/>
    <property type="match status" value="1"/>
</dbReference>
<dbReference type="Gene3D" id="1.25.40.80">
    <property type="match status" value="1"/>
</dbReference>
<proteinExistence type="predicted"/>
<dbReference type="GeneID" id="69118145"/>
<feature type="region of interest" description="Disordered" evidence="1">
    <location>
        <begin position="154"/>
        <end position="179"/>
    </location>
</feature>
<dbReference type="PANTHER" id="PTHR38657:SF1">
    <property type="entry name" value="SLR1343 PROTEIN"/>
    <property type="match status" value="1"/>
</dbReference>
<organism evidence="2 3">
    <name type="scientific">Halobacterium litoreum</name>
    <dbReference type="NCBI Taxonomy" id="2039234"/>
    <lineage>
        <taxon>Archaea</taxon>
        <taxon>Methanobacteriati</taxon>
        <taxon>Methanobacteriota</taxon>
        <taxon>Stenosarchaea group</taxon>
        <taxon>Halobacteria</taxon>
        <taxon>Halobacteriales</taxon>
        <taxon>Halobacteriaceae</taxon>
        <taxon>Halobacterium</taxon>
    </lineage>
</organism>
<comment type="caution">
    <text evidence="2">The sequence shown here is derived from an EMBL/GenBank/DDBJ whole genome shotgun (WGS) entry which is preliminary data.</text>
</comment>
<dbReference type="PANTHER" id="PTHR38657">
    <property type="entry name" value="SLR1343 PROTEIN"/>
    <property type="match status" value="1"/>
</dbReference>
<name>A0ABD5NI28_9EURY</name>
<sequence length="501" mass="57083">MTTVWVLGDQLSRRRGPLADDPDRVLLVEARAFAERRRYHPQKLALVFTAMRRLRDELRADGVDVVYERCETFGEGLDAYFDTHPGDELVVQRPPAHGAADRLRDLVESRGGSLRVVRNRNFLTTREQFDGWLGDPPFEHETFYRAVRRETGYLMDGDDPEGGEWNYDDRNRETPPDDYESPPLPAFEYGDHLADVQEWVREDVETWGDLQGFNWPVTRAQAERALDDFVENRLPDFGPYQDALLADDWHLDHSLLSSALNIGLLDPDEVVERAIAAYRERDGVPLHSVEGFVRQVLGWREFMRHVYDREMPGLASANQLGAERDLPPLYWDPDATEMACLSSSVGHVYDRGYAHHIERLMLLSNFALTYGATPQALNEWFYGGFVDAYHWVVTPNVVGMGAFGTDAFTSKPYASSANYVNRMSDHCGGCRYDPDATTGERACPFNSLYWDFLAEHEDRLRSNHRMGLVYSHLDDKRDAGDLAAIRKRARAVRDAAASGDL</sequence>
<dbReference type="Proteomes" id="UP001595660">
    <property type="component" value="Unassembled WGS sequence"/>
</dbReference>
<dbReference type="InterPro" id="IPR014729">
    <property type="entry name" value="Rossmann-like_a/b/a_fold"/>
</dbReference>
<dbReference type="InterPro" id="IPR052551">
    <property type="entry name" value="UV-DNA_repair_photolyase"/>
</dbReference>
<dbReference type="SUPFAM" id="SSF48173">
    <property type="entry name" value="Cryptochrome/photolyase FAD-binding domain"/>
    <property type="match status" value="1"/>
</dbReference>
<keyword evidence="3" id="KW-1185">Reference proteome</keyword>
<dbReference type="Gene3D" id="1.10.10.1710">
    <property type="entry name" value="Deoxyribodipyrimidine photolyase-related"/>
    <property type="match status" value="1"/>
</dbReference>
<dbReference type="Gene3D" id="1.10.579.10">
    <property type="entry name" value="DNA Cyclobutane Dipyrimidine Photolyase, subunit A, domain 3"/>
    <property type="match status" value="1"/>
</dbReference>
<gene>
    <name evidence="2" type="ORF">ACFOKC_14005</name>
</gene>
<protein>
    <submittedName>
        <fullName evidence="2">Cryptochrome/photolyase family protein</fullName>
    </submittedName>
</protein>
<dbReference type="EMBL" id="JBHRWN010000002">
    <property type="protein sequence ID" value="MFC3478840.1"/>
    <property type="molecule type" value="Genomic_DNA"/>
</dbReference>
<evidence type="ECO:0000313" key="2">
    <source>
        <dbReference type="EMBL" id="MFC3478840.1"/>
    </source>
</evidence>
<evidence type="ECO:0000313" key="3">
    <source>
        <dbReference type="Proteomes" id="UP001595660"/>
    </source>
</evidence>
<dbReference type="InterPro" id="IPR036134">
    <property type="entry name" value="Crypto/Photolyase_FAD-like_sf"/>
</dbReference>
<dbReference type="Gene3D" id="3.40.50.620">
    <property type="entry name" value="HUPs"/>
    <property type="match status" value="1"/>
</dbReference>
<accession>A0ABD5NI28</accession>
<dbReference type="InterPro" id="IPR007357">
    <property type="entry name" value="PhrB-like"/>
</dbReference>
<dbReference type="RefSeq" id="WP_232569685.1">
    <property type="nucleotide sequence ID" value="NZ_CP089466.1"/>
</dbReference>
<dbReference type="AlphaFoldDB" id="A0ABD5NI28"/>